<evidence type="ECO:0000256" key="1">
    <source>
        <dbReference type="SAM" id="MobiDB-lite"/>
    </source>
</evidence>
<keyword evidence="3" id="KW-1185">Reference proteome</keyword>
<feature type="compositionally biased region" description="Polar residues" evidence="1">
    <location>
        <begin position="20"/>
        <end position="38"/>
    </location>
</feature>
<evidence type="ECO:0000313" key="3">
    <source>
        <dbReference type="Proteomes" id="UP000315295"/>
    </source>
</evidence>
<reference evidence="2 3" key="1">
    <citation type="journal article" date="2019" name="G3 (Bethesda)">
        <title>Sequencing of a Wild Apple (Malus baccata) Genome Unravels the Differences Between Cultivated and Wild Apple Species Regarding Disease Resistance and Cold Tolerance.</title>
        <authorList>
            <person name="Chen X."/>
        </authorList>
    </citation>
    <scope>NUCLEOTIDE SEQUENCE [LARGE SCALE GENOMIC DNA]</scope>
    <source>
        <strain evidence="3">cv. Shandingzi</strain>
        <tissue evidence="2">Leaves</tissue>
    </source>
</reference>
<comment type="caution">
    <text evidence="2">The sequence shown here is derived from an EMBL/GenBank/DDBJ whole genome shotgun (WGS) entry which is preliminary data.</text>
</comment>
<feature type="region of interest" description="Disordered" evidence="1">
    <location>
        <begin position="15"/>
        <end position="40"/>
    </location>
</feature>
<gene>
    <name evidence="2" type="ORF">C1H46_013566</name>
</gene>
<sequence length="51" mass="5632">MSLIVKALSESDIHLPDIRTPSTSKPFQPEHAQNSAPSTFELVLNPETFLP</sequence>
<dbReference type="EMBL" id="VIEB01000206">
    <property type="protein sequence ID" value="TQE00771.1"/>
    <property type="molecule type" value="Genomic_DNA"/>
</dbReference>
<protein>
    <submittedName>
        <fullName evidence="2">Uncharacterized protein</fullName>
    </submittedName>
</protein>
<organism evidence="2 3">
    <name type="scientific">Malus baccata</name>
    <name type="common">Siberian crab apple</name>
    <name type="synonym">Pyrus baccata</name>
    <dbReference type="NCBI Taxonomy" id="106549"/>
    <lineage>
        <taxon>Eukaryota</taxon>
        <taxon>Viridiplantae</taxon>
        <taxon>Streptophyta</taxon>
        <taxon>Embryophyta</taxon>
        <taxon>Tracheophyta</taxon>
        <taxon>Spermatophyta</taxon>
        <taxon>Magnoliopsida</taxon>
        <taxon>eudicotyledons</taxon>
        <taxon>Gunneridae</taxon>
        <taxon>Pentapetalae</taxon>
        <taxon>rosids</taxon>
        <taxon>fabids</taxon>
        <taxon>Rosales</taxon>
        <taxon>Rosaceae</taxon>
        <taxon>Amygdaloideae</taxon>
        <taxon>Maleae</taxon>
        <taxon>Malus</taxon>
    </lineage>
</organism>
<proteinExistence type="predicted"/>
<evidence type="ECO:0000313" key="2">
    <source>
        <dbReference type="EMBL" id="TQE00771.1"/>
    </source>
</evidence>
<dbReference type="Proteomes" id="UP000315295">
    <property type="component" value="Unassembled WGS sequence"/>
</dbReference>
<accession>A0A540MPQ0</accession>
<name>A0A540MPQ0_MALBA</name>
<dbReference type="AlphaFoldDB" id="A0A540MPQ0"/>